<dbReference type="Proteomes" id="UP000265080">
    <property type="component" value="Chromosome 16"/>
</dbReference>
<dbReference type="AlphaFoldDB" id="A0A3P8S9N1"/>
<reference evidence="4 5" key="1">
    <citation type="submission" date="2018-03" db="EMBL/GenBank/DDBJ databases">
        <title>Finding Nemo's genes: A chromosome-scale reference assembly of the genome of the orange clownfish Amphiprion percula.</title>
        <authorList>
            <person name="Lehmann R."/>
        </authorList>
    </citation>
    <scope>NUCLEOTIDE SEQUENCE</scope>
</reference>
<feature type="chain" id="PRO_5018244002" evidence="3">
    <location>
        <begin position="36"/>
        <end position="339"/>
    </location>
</feature>
<feature type="region of interest" description="Disordered" evidence="1">
    <location>
        <begin position="112"/>
        <end position="146"/>
    </location>
</feature>
<protein>
    <submittedName>
        <fullName evidence="4">Neural proliferation, differentiation and control, 1a</fullName>
    </submittedName>
</protein>
<proteinExistence type="predicted"/>
<feature type="transmembrane region" description="Helical" evidence="2">
    <location>
        <begin position="201"/>
        <end position="225"/>
    </location>
</feature>
<dbReference type="PANTHER" id="PTHR23352:SF2">
    <property type="entry name" value="NEURAL PROLIFERATION DIFFERENTIATION AND CONTROL PROTEIN 1"/>
    <property type="match status" value="1"/>
</dbReference>
<evidence type="ECO:0000256" key="3">
    <source>
        <dbReference type="SAM" id="SignalP"/>
    </source>
</evidence>
<evidence type="ECO:0000256" key="2">
    <source>
        <dbReference type="SAM" id="Phobius"/>
    </source>
</evidence>
<evidence type="ECO:0000256" key="1">
    <source>
        <dbReference type="SAM" id="MobiDB-lite"/>
    </source>
</evidence>
<dbReference type="OMA" id="TVCWVRL"/>
<dbReference type="Ensembl" id="ENSAPET00000009703.1">
    <property type="protein sequence ID" value="ENSAPEP00000009448.1"/>
    <property type="gene ID" value="ENSAPEG00000006793.1"/>
</dbReference>
<feature type="region of interest" description="Disordered" evidence="1">
    <location>
        <begin position="158"/>
        <end position="189"/>
    </location>
</feature>
<reference evidence="4" key="3">
    <citation type="submission" date="2025-09" db="UniProtKB">
        <authorList>
            <consortium name="Ensembl"/>
        </authorList>
    </citation>
    <scope>IDENTIFICATION</scope>
</reference>
<reference evidence="4" key="2">
    <citation type="submission" date="2025-08" db="UniProtKB">
        <authorList>
            <consortium name="Ensembl"/>
        </authorList>
    </citation>
    <scope>IDENTIFICATION</scope>
</reference>
<dbReference type="GeneTree" id="ENSGT00440000038604"/>
<keyword evidence="3" id="KW-0732">Signal</keyword>
<keyword evidence="2" id="KW-0812">Transmembrane</keyword>
<dbReference type="Pfam" id="PF06809">
    <property type="entry name" value="NPDC1"/>
    <property type="match status" value="1"/>
</dbReference>
<organism evidence="4 5">
    <name type="scientific">Amphiprion percula</name>
    <name type="common">Orange clownfish</name>
    <name type="synonym">Lutjanus percula</name>
    <dbReference type="NCBI Taxonomy" id="161767"/>
    <lineage>
        <taxon>Eukaryota</taxon>
        <taxon>Metazoa</taxon>
        <taxon>Chordata</taxon>
        <taxon>Craniata</taxon>
        <taxon>Vertebrata</taxon>
        <taxon>Euteleostomi</taxon>
        <taxon>Actinopterygii</taxon>
        <taxon>Neopterygii</taxon>
        <taxon>Teleostei</taxon>
        <taxon>Neoteleostei</taxon>
        <taxon>Acanthomorphata</taxon>
        <taxon>Ovalentaria</taxon>
        <taxon>Pomacentridae</taxon>
        <taxon>Amphiprion</taxon>
    </lineage>
</organism>
<feature type="signal peptide" evidence="3">
    <location>
        <begin position="1"/>
        <end position="35"/>
    </location>
</feature>
<keyword evidence="2" id="KW-0472">Membrane</keyword>
<accession>A0A3P8S9N1</accession>
<feature type="compositionally biased region" description="Low complexity" evidence="1">
    <location>
        <begin position="158"/>
        <end position="170"/>
    </location>
</feature>
<name>A0A3P8S9N1_AMPPE</name>
<dbReference type="STRING" id="161767.ENSAPEP00000009448"/>
<keyword evidence="5" id="KW-1185">Reference proteome</keyword>
<dbReference type="PANTHER" id="PTHR23352">
    <property type="entry name" value="NEURAL PROLIFERATION DIFFERENTIATION AND CONTROL PROTEIN-1 NPDC-1 PROTEIN"/>
    <property type="match status" value="1"/>
</dbReference>
<dbReference type="GO" id="GO:0016020">
    <property type="term" value="C:membrane"/>
    <property type="evidence" value="ECO:0007669"/>
    <property type="project" value="InterPro"/>
</dbReference>
<evidence type="ECO:0000313" key="5">
    <source>
        <dbReference type="Proteomes" id="UP000265080"/>
    </source>
</evidence>
<dbReference type="InterPro" id="IPR009635">
    <property type="entry name" value="NPDC1"/>
</dbReference>
<sequence>MLLLLPLSNPRYGRQRRASLLLLAAVVLCVVSISASLPAHSRCPSPIECAKQRRHFCQRGSSYCGHCISPLKENEEGHCVLMRHHQHGKMTSYADLDEEIDFLHSVIEKQEVSEVKTPTKQSKHPAAITSQTDVKNSKTDASKPQQQNQLRLLAETQQTTTAAPRPVVTALPSTPTPQPRVTGTGGRGGPIAVPTPKNDSIIIVIISLCVVVGTVALSMATICYIKLQKESRLAEKVDYPAFGGVGVPPPPASGTVMGDKTLAQSAQMYHYQHQKQQMVSMGNHKPEQKVHDNEVTSDEEEVGGDFTVYECPGLAPTGEMEVKNPLFDDSTIHYQGNHK</sequence>
<keyword evidence="2" id="KW-1133">Transmembrane helix</keyword>
<evidence type="ECO:0000313" key="4">
    <source>
        <dbReference type="Ensembl" id="ENSAPEP00000009448.1"/>
    </source>
</evidence>